<keyword evidence="1" id="KW-1133">Transmembrane helix</keyword>
<dbReference type="EMBL" id="AZEY01000005">
    <property type="protein sequence ID" value="KRL70004.1"/>
    <property type="molecule type" value="Genomic_DNA"/>
</dbReference>
<feature type="transmembrane region" description="Helical" evidence="1">
    <location>
        <begin position="7"/>
        <end position="28"/>
    </location>
</feature>
<keyword evidence="1" id="KW-0472">Membrane</keyword>
<evidence type="ECO:0000313" key="3">
    <source>
        <dbReference type="Proteomes" id="UP000052013"/>
    </source>
</evidence>
<reference evidence="2 3" key="1">
    <citation type="journal article" date="2015" name="Genome Announc.">
        <title>Expanding the biotechnology potential of lactobacilli through comparative genomics of 213 strains and associated genera.</title>
        <authorList>
            <person name="Sun Z."/>
            <person name="Harris H.M."/>
            <person name="McCann A."/>
            <person name="Guo C."/>
            <person name="Argimon S."/>
            <person name="Zhang W."/>
            <person name="Yang X."/>
            <person name="Jeffery I.B."/>
            <person name="Cooney J.C."/>
            <person name="Kagawa T.F."/>
            <person name="Liu W."/>
            <person name="Song Y."/>
            <person name="Salvetti E."/>
            <person name="Wrobel A."/>
            <person name="Rasinkangas P."/>
            <person name="Parkhill J."/>
            <person name="Rea M.C."/>
            <person name="O'Sullivan O."/>
            <person name="Ritari J."/>
            <person name="Douillard F.P."/>
            <person name="Paul Ross R."/>
            <person name="Yang R."/>
            <person name="Briner A.E."/>
            <person name="Felis G.E."/>
            <person name="de Vos W.M."/>
            <person name="Barrangou R."/>
            <person name="Klaenhammer T.R."/>
            <person name="Caufield P.W."/>
            <person name="Cui Y."/>
            <person name="Zhang H."/>
            <person name="O'Toole P.W."/>
        </authorList>
    </citation>
    <scope>NUCLEOTIDE SEQUENCE [LARGE SCALE GENOMIC DNA]</scope>
    <source>
        <strain evidence="2 3">DSM 14421</strain>
    </source>
</reference>
<accession>A0A0R1SQI4</accession>
<feature type="transmembrane region" description="Helical" evidence="1">
    <location>
        <begin position="34"/>
        <end position="54"/>
    </location>
</feature>
<feature type="transmembrane region" description="Helical" evidence="1">
    <location>
        <begin position="75"/>
        <end position="94"/>
    </location>
</feature>
<evidence type="ECO:0000256" key="1">
    <source>
        <dbReference type="SAM" id="Phobius"/>
    </source>
</evidence>
<evidence type="ECO:0000313" key="2">
    <source>
        <dbReference type="EMBL" id="KRL70004.1"/>
    </source>
</evidence>
<name>A0A0R1SQI4_9LACO</name>
<sequence length="128" mass="14610">MKFNWNYTFVANSPLAILWAFVMIDGLVLTMTPVNLLLAIGITGIVWLIYYLLFERNYFRSHPLFNPQNQKAGKAASLVTILGAWLSLILFFLTRNALLIFSLLILTNLIRDGFTTPKQTTQEGDRIK</sequence>
<dbReference type="AlphaFoldDB" id="A0A0R1SQI4"/>
<comment type="caution">
    <text evidence="2">The sequence shown here is derived from an EMBL/GenBank/DDBJ whole genome shotgun (WGS) entry which is preliminary data.</text>
</comment>
<organism evidence="2 3">
    <name type="scientific">Lentilactobacillus diolivorans DSM 14421</name>
    <dbReference type="NCBI Taxonomy" id="1423739"/>
    <lineage>
        <taxon>Bacteria</taxon>
        <taxon>Bacillati</taxon>
        <taxon>Bacillota</taxon>
        <taxon>Bacilli</taxon>
        <taxon>Lactobacillales</taxon>
        <taxon>Lactobacillaceae</taxon>
        <taxon>Lentilactobacillus</taxon>
    </lineage>
</organism>
<proteinExistence type="predicted"/>
<gene>
    <name evidence="2" type="ORF">FC85_GL000034</name>
</gene>
<keyword evidence="1" id="KW-0812">Transmembrane</keyword>
<dbReference type="RefSeq" id="WP_057863580.1">
    <property type="nucleotide sequence ID" value="NZ_AZEY01000005.1"/>
</dbReference>
<dbReference type="PATRIC" id="fig|1423739.3.peg.37"/>
<dbReference type="STRING" id="1423739.FC85_GL000034"/>
<dbReference type="Proteomes" id="UP000052013">
    <property type="component" value="Unassembled WGS sequence"/>
</dbReference>
<protein>
    <submittedName>
        <fullName evidence="2">Uncharacterized protein</fullName>
    </submittedName>
</protein>